<dbReference type="EMBL" id="WWCK01000007">
    <property type="protein sequence ID" value="MYM69984.1"/>
    <property type="molecule type" value="Genomic_DNA"/>
</dbReference>
<organism evidence="1 2">
    <name type="scientific">Duganella rivi</name>
    <dbReference type="NCBI Taxonomy" id="2666083"/>
    <lineage>
        <taxon>Bacteria</taxon>
        <taxon>Pseudomonadati</taxon>
        <taxon>Pseudomonadota</taxon>
        <taxon>Betaproteobacteria</taxon>
        <taxon>Burkholderiales</taxon>
        <taxon>Oxalobacteraceae</taxon>
        <taxon>Telluria group</taxon>
        <taxon>Duganella</taxon>
    </lineage>
</organism>
<evidence type="ECO:0000313" key="2">
    <source>
        <dbReference type="Proteomes" id="UP000450012"/>
    </source>
</evidence>
<keyword evidence="2" id="KW-1185">Reference proteome</keyword>
<dbReference type="AlphaFoldDB" id="A0A7X4KE28"/>
<evidence type="ECO:0008006" key="3">
    <source>
        <dbReference type="Google" id="ProtNLM"/>
    </source>
</evidence>
<name>A0A7X4KE28_9BURK</name>
<sequence>MTTVFIAGSITIKQLDFKVQERIMNILHQGFDVIVGDADGVDASIQRFLVNEQYQQVTVFCSGDKPRNNVGGWAIHPVTTYHKPGSRAYFTAKDIAMAEAADTGLMIWDAKSTGTLSNVIELLSRKKAAWVFVNQDKEFQAVKNVQGLELLLERMNPSDRLMADSKIGLTEKLNTLRSREAQAMLLAASSQPQEEAPAC</sequence>
<gene>
    <name evidence="1" type="ORF">GTP45_24490</name>
</gene>
<protein>
    <recommendedName>
        <fullName evidence="3">DUF2493 domain-containing protein</fullName>
    </recommendedName>
</protein>
<accession>A0A7X4KE28</accession>
<proteinExistence type="predicted"/>
<dbReference type="RefSeq" id="WP_161016474.1">
    <property type="nucleotide sequence ID" value="NZ_WWCK01000007.1"/>
</dbReference>
<dbReference type="Proteomes" id="UP000450012">
    <property type="component" value="Unassembled WGS sequence"/>
</dbReference>
<evidence type="ECO:0000313" key="1">
    <source>
        <dbReference type="EMBL" id="MYM69984.1"/>
    </source>
</evidence>
<comment type="caution">
    <text evidence="1">The sequence shown here is derived from an EMBL/GenBank/DDBJ whole genome shotgun (WGS) entry which is preliminary data.</text>
</comment>
<reference evidence="1 2" key="1">
    <citation type="submission" date="2019-12" db="EMBL/GenBank/DDBJ databases">
        <title>Novel species isolated from a subtropical stream in China.</title>
        <authorList>
            <person name="Lu H."/>
        </authorList>
    </citation>
    <scope>NUCLEOTIDE SEQUENCE [LARGE SCALE GENOMIC DNA]</scope>
    <source>
        <strain evidence="1 2">FT55W</strain>
    </source>
</reference>